<dbReference type="Pfam" id="PF12359">
    <property type="entry name" value="DUF3645"/>
    <property type="match status" value="1"/>
</dbReference>
<evidence type="ECO:0000256" key="1">
    <source>
        <dbReference type="ARBA" id="ARBA00000707"/>
    </source>
</evidence>
<protein>
    <recommendedName>
        <fullName evidence="2">ubiquitinyl hydrolase 1</fullName>
        <ecNumber evidence="2">3.4.19.12</ecNumber>
    </recommendedName>
</protein>
<evidence type="ECO:0000256" key="6">
    <source>
        <dbReference type="ARBA" id="ARBA00022807"/>
    </source>
</evidence>
<keyword evidence="3" id="KW-0645">Protease</keyword>
<evidence type="ECO:0000256" key="5">
    <source>
        <dbReference type="ARBA" id="ARBA00022801"/>
    </source>
</evidence>
<dbReference type="InterPro" id="IPR022099">
    <property type="entry name" value="DUF3638"/>
</dbReference>
<dbReference type="PANTHER" id="PTHR13367">
    <property type="entry name" value="UBIQUITIN THIOESTERASE"/>
    <property type="match status" value="1"/>
</dbReference>
<dbReference type="EC" id="3.4.19.12" evidence="2"/>
<evidence type="ECO:0000259" key="9">
    <source>
        <dbReference type="Pfam" id="PF20255"/>
    </source>
</evidence>
<comment type="catalytic activity">
    <reaction evidence="1">
        <text>Thiol-dependent hydrolysis of ester, thioester, amide, peptide and isopeptide bonds formed by the C-terminal Gly of ubiquitin (a 76-residue protein attached to proteins as an intracellular targeting signal).</text>
        <dbReference type="EC" id="3.4.19.12"/>
    </reaction>
</comment>
<evidence type="ECO:0000256" key="4">
    <source>
        <dbReference type="ARBA" id="ARBA00022786"/>
    </source>
</evidence>
<evidence type="ECO:0000259" key="8">
    <source>
        <dbReference type="Pfam" id="PF12359"/>
    </source>
</evidence>
<dbReference type="Pfam" id="PF20255">
    <property type="entry name" value="DUF6606"/>
    <property type="match status" value="1"/>
</dbReference>
<keyword evidence="4" id="KW-0833">Ubl conjugation pathway</keyword>
<dbReference type="InterPro" id="IPR051346">
    <property type="entry name" value="OTU_Deubiquitinase"/>
</dbReference>
<keyword evidence="11" id="KW-1185">Reference proteome</keyword>
<dbReference type="EMBL" id="JAVHNR010000008">
    <property type="protein sequence ID" value="KAK6335028.1"/>
    <property type="molecule type" value="Genomic_DNA"/>
</dbReference>
<feature type="domain" description="DUF6606" evidence="9">
    <location>
        <begin position="10"/>
        <end position="272"/>
    </location>
</feature>
<comment type="caution">
    <text evidence="10">The sequence shown here is derived from an EMBL/GenBank/DDBJ whole genome shotgun (WGS) entry which is preliminary data.</text>
</comment>
<evidence type="ECO:0000313" key="11">
    <source>
        <dbReference type="Proteomes" id="UP001313282"/>
    </source>
</evidence>
<evidence type="ECO:0000259" key="7">
    <source>
        <dbReference type="Pfam" id="PF12340"/>
    </source>
</evidence>
<keyword evidence="5" id="KW-0378">Hydrolase</keyword>
<feature type="domain" description="DUF3645" evidence="8">
    <location>
        <begin position="2358"/>
        <end position="2388"/>
    </location>
</feature>
<accession>A0AAN8MYD6</accession>
<dbReference type="GO" id="GO:0004843">
    <property type="term" value="F:cysteine-type deubiquitinase activity"/>
    <property type="evidence" value="ECO:0007669"/>
    <property type="project" value="UniProtKB-EC"/>
</dbReference>
<name>A0AAN8MYD6_9PEZI</name>
<feature type="domain" description="DUF3638" evidence="7">
    <location>
        <begin position="2012"/>
        <end position="2232"/>
    </location>
</feature>
<gene>
    <name evidence="10" type="ORF">TWF718_010470</name>
</gene>
<dbReference type="PANTHER" id="PTHR13367:SF33">
    <property type="entry name" value="P-LOOP CONTAINING NUCLEOSIDE TRIPHOSPHATE HYDROLASE PROTEIN"/>
    <property type="match status" value="1"/>
</dbReference>
<dbReference type="InterPro" id="IPR046541">
    <property type="entry name" value="DUF6606"/>
</dbReference>
<dbReference type="Pfam" id="PF12340">
    <property type="entry name" value="DUF3638"/>
    <property type="match status" value="1"/>
</dbReference>
<proteinExistence type="predicted"/>
<evidence type="ECO:0000256" key="3">
    <source>
        <dbReference type="ARBA" id="ARBA00022670"/>
    </source>
</evidence>
<keyword evidence="6" id="KW-0788">Thiol protease</keyword>
<organism evidence="10 11">
    <name type="scientific">Orbilia javanica</name>
    <dbReference type="NCBI Taxonomy" id="47235"/>
    <lineage>
        <taxon>Eukaryota</taxon>
        <taxon>Fungi</taxon>
        <taxon>Dikarya</taxon>
        <taxon>Ascomycota</taxon>
        <taxon>Pezizomycotina</taxon>
        <taxon>Orbiliomycetes</taxon>
        <taxon>Orbiliales</taxon>
        <taxon>Orbiliaceae</taxon>
        <taxon>Orbilia</taxon>
    </lineage>
</organism>
<dbReference type="InterPro" id="IPR022105">
    <property type="entry name" value="DUF3645"/>
</dbReference>
<evidence type="ECO:0000313" key="10">
    <source>
        <dbReference type="EMBL" id="KAK6335028.1"/>
    </source>
</evidence>
<reference evidence="10 11" key="1">
    <citation type="submission" date="2019-10" db="EMBL/GenBank/DDBJ databases">
        <authorList>
            <person name="Palmer J.M."/>
        </authorList>
    </citation>
    <scope>NUCLEOTIDE SEQUENCE [LARGE SCALE GENOMIC DNA]</scope>
    <source>
        <strain evidence="10 11">TWF718</strain>
    </source>
</reference>
<sequence>MAEDYDLTFLIENIVLPPNVPQEEPNDLQAKNFQLLKFVDKVVRDHASLYSDESNIEFLDNAHGILKRMVDIHNPHHNFRTQIQAAILNLEPGEAFGLYVTGQNAGITFRRLGSSLQLETFEVTPLPEAPLGCKGRLKCTYPGPATAIPWEIASNTFFLRELSQFLQHMTFEQSGAETLSKSSNGSNEVSETRSSFDPRFIVELFTGIMRGLGKEVTPRSITKSIRDECNWNNAEIPWRRSGMWLVIRVVLQTTLSETQYKFLILEIVRALLKRAVDRDYESYGISCASKKLARRCRKVEHLELPPRLLGRITSTIERASILLQERWSAIRKDSTREVTWDRELGTAANLDKNTDISLPNSMPWIKNRLDEYKNPSPVSSEVTDPSEIGRCLSSHRFPDLRGGPEAAKAISLVDFEIWIKNYLDEWCGRPENTCAIVIKTLSSKIPEYYVQAAQAYNGHNIFDTSIMVLTIIEMWVCLDKSTCLELPLLKDYLPEIPQDLLEPLLFVRKSEMKRINQVEQYLANRHSKAQLRSRPSIFDAEARLESFACQHYNADEGLQTLKRDIEAQATRDRDAKIKELQASNARYSELMEKSNKQASCEYSYPSDGGPPYHYSYCKKCTWKREAESMSIDVHEWPLPKNTTKAHCTIFELRPPRSFVLWRDTTYYIITNVCATTASEKCEAKEAYRLDEWKDLRQNLQHYPERPLQVTWASITKPIGSRSHYKKRKFPAVETDVILKNSGKFRLYDSENSEWIQSRHTTCTIKPLCTSTIAGAPYDKLGYAVNDVIHTHNETIARQFECPASLTLREYDAFTTLRSGRFLQWHNILTELHRRDLTFNKDPVYLLILHATCHVGKVKTTGNWQRDSHSTLAEEAFSKKLLDALRKSLSILKDNWEQAIALKSLVLLAQRLVSCGHPSVTLGTLLFLKDARRVCDPWVASIQEKIRTTENEKQLKDLRFWLLRIAGIQCSTFDVDENFFPEIFEASIDLAEYLVSQNIIYDNSLGIFRGLPHDLELLLERNRRFSVVVEPFIQKRLQNGDGKGVLTSTVERILPGKTSDRGTWKQLPSPADRWWVFRSVGSAERAVVVVHLNVLEGTLLVNGKPNGRLPVEYFTHPTYKALLGNMILDVICSEKPGIAYETKNQYHDLKLYFQLKEGNLIIRKDNLDQSQLAEFIPLERFRGDIPTPILENGTQWLDLANQKVTFYQGPKWWQAPDGGEDWILQVSHGDRQRQVMSRNADRLLDLDRDIHTLITNLLGTIEERDYIISTISKDSVINFSLPRYKLQFYINRSNLIECRTLRGWTIHQNQDIGTFFGLKSYLKLQLDDKPSAQECILVPYGNIVAGQAKSGHTSVCIKMPKSSRTYTVYQIDRVLNRLVDDGTLKAQFTRLYLHGLCSGLLPDPLTGRTGVAEALDGLRNSASFSFQTLQETDADILKLIAGLTPKRTFYPSHLKVSQQIHWQSLPPWVQNDSFYPLVLDILDDWSGRQFLFEGSTGYQLDHGSVDLLDRAKYHNSIFEQGDMHANDRTRHSSPYRLRHTPNNIEADTCDMSATIFRWSNSNELQIDLWESFKNLAELAGIDGGFTPTYTLETYDYNAIKKWSDLYRWCQDCRKEDRFSLLLIFCSWLYRGTADKKILKSLVSIAASRAFKDIEIPAHCRFKPYIGLYVERSFVEDVFDSSSVPFENSDYSSSYCSAVSRSYDESDYGYKCRRKQAYEWELAQQKSRATDSIMDQYKVHFPKNPSGPCNLLRITTAMESIRSRFQICFENRELFEYCKLLRQRLCGFWKTEIPTSRFDISTIKQSTDTEQSEMKGSYSVTLEDLLQGRKAPDIRRDQTTNEFFAGLQGKVVTKPNYTGSSVIPIAQNLKSSTEPFAQKYGNDLLESIKALEQSRPLGCFESPGDLGEEMLRNNEQVTRYLRGLLKTLNGALSARTNVDHLFAMAGLWPTSTKLDFLQQLRLKERRELSVEWKRRIILFGEAITWLQRSNRLCHFASKGATQEIETEVNAFEKERWNAEDYVDWLLFEIDSEMLIRPIQAKIGLEMMREGGNSNAVMQLNMGEGKSAVIMPIVIAALADTTKLVRPVVLKPLSTQMFQILAQRLSGLCDRRIYFLPFHRGLKITPEHIQKIRKLYERCKLNGDILLTLPEHQLSFKLMGLEKLLRGDHSFADVLIETQEWLDQETRDVLDESDEILHIRYQLIYTMGQQHSLDGDRDRWTLIQDFLDYLQEQAKVWGGRNPSAIEVLVPGEARYPVIRVIDQETGREMLKDMAKNICSNNTDKMPTISSKLRLMNDDIRSKVFQFISEPMIPLDLQQTVLDKCKHLEIQLLVLRGLIANGVLLFILREKRYRVDYGLDIKRSNLAVPYRAKDRPAVKAEFGHPEVVLTLTCLSYYYGGLDNSNLKSCFELLLKTDDPDLTYEEWTLWNRRDAEVSDTLSKLQGLNLLDQDQLTKDIYPSFKYNKHVVDFFLSELIFPREAKGFPHKLSTSGWDIAQEKRHNTTGFSGTNDNQYLLPTSIKQLSLPQQLHTNSLVLMNILQEENNSVIQLHKDGKRLHAVGMLEEIAGLQPKVRVLLDVGAQILELTNFEVAREWLRQDKSEDIHGAVFFGDDDEILVMKRDETVEPFVSSNLAKQLDQALVYLDEAHTRGTDLKLPINTRAAVTLGPSLAKDKFVQGCMRMRKLGNGHSLTFLAPPDIYSHIQKQSGKNAIGVSDVLSWTMQESCHQIHHGFAIWADQGLQYLKRDLGWKAFKSRGDIGALRSAVEEPESRTLFEMYGVSDGSPKLDNEVRNTAAGNEIIRRLDVFRATVTNSVRIQEEQEREVDLEKEKERNIERPKPAEPMKHKLARELIRLVREGWFDVASTIFQMPFTIFGETSCRDDLEMDAWGYQSSQFVTKDFSETVERAGVTNMDDYLRPVRWILEFYRDEEPHLVFISPYEANELMLDIKASSFVKLHCYAPKISRGMPTFEYFDVCPVEQPSYTHPRPQLGLHSRIRLNLFAGQLFFEHEQYYRDLCAYLSLNYDSRAGSGDTATDGWVPRTNLEGDALPFLRSPIPFLKGTTKMRRKGQGFTSTHLGGLLDSRILGQADFDSQYSR</sequence>
<evidence type="ECO:0000256" key="2">
    <source>
        <dbReference type="ARBA" id="ARBA00012759"/>
    </source>
</evidence>
<dbReference type="Proteomes" id="UP001313282">
    <property type="component" value="Unassembled WGS sequence"/>
</dbReference>
<dbReference type="GO" id="GO:0006508">
    <property type="term" value="P:proteolysis"/>
    <property type="evidence" value="ECO:0007669"/>
    <property type="project" value="UniProtKB-KW"/>
</dbReference>